<dbReference type="AlphaFoldDB" id="A0A8H4ZK23"/>
<dbReference type="GO" id="GO:0008757">
    <property type="term" value="F:S-adenosylmethionine-dependent methyltransferase activity"/>
    <property type="evidence" value="ECO:0007669"/>
    <property type="project" value="InterPro"/>
</dbReference>
<dbReference type="PANTHER" id="PTHR43591">
    <property type="entry name" value="METHYLTRANSFERASE"/>
    <property type="match status" value="1"/>
</dbReference>
<evidence type="ECO:0000313" key="4">
    <source>
        <dbReference type="Proteomes" id="UP000573603"/>
    </source>
</evidence>
<name>A0A8H4ZK23_9HYPO</name>
<sequence length="245" mass="28210">MTEVYDNDVFFAEYTAMDRSMKGLDGAPEWPQYQALLPKLHGLNVLDLGCGMGWFSRWAIDQGAKSSPGLDNSHNMLARAKEMTNHDEVSYEHANLDQLSFGEDMKNKYDLVHSSLVLHYLVHIDELVKQVHNVLVPGGTFSFCIEHPIFTSTYHQDCIVDCKTENTYWSLSYYPDEGTRKIRWLNSDVEKQHRMATTYMNVLLKNGFEITGFDEWFGSRDMLASFGKYGFRETPMFLLMSAVKK</sequence>
<dbReference type="InterPro" id="IPR013216">
    <property type="entry name" value="Methyltransf_11"/>
</dbReference>
<dbReference type="Proteomes" id="UP000573603">
    <property type="component" value="Unassembled WGS sequence"/>
</dbReference>
<keyword evidence="4" id="KW-1185">Reference proteome</keyword>
<dbReference type="Gene3D" id="3.40.50.150">
    <property type="entry name" value="Vaccinia Virus protein VP39"/>
    <property type="match status" value="1"/>
</dbReference>
<gene>
    <name evidence="3" type="ORF">FANTH_6009</name>
</gene>
<evidence type="ECO:0000313" key="3">
    <source>
        <dbReference type="EMBL" id="KAF5248217.1"/>
    </source>
</evidence>
<dbReference type="SUPFAM" id="SSF53335">
    <property type="entry name" value="S-adenosyl-L-methionine-dependent methyltransferases"/>
    <property type="match status" value="1"/>
</dbReference>
<reference evidence="3 4" key="1">
    <citation type="journal article" date="2020" name="BMC Genomics">
        <title>Correction to: Identification and distribution of gene clusters required for synthesis of sphingolipid metabolism inhibitors in diverse species of the filamentous fungus Fusarium.</title>
        <authorList>
            <person name="Kim H.S."/>
            <person name="Lohmar J.M."/>
            <person name="Busman M."/>
            <person name="Brown D.W."/>
            <person name="Naumann T.A."/>
            <person name="Divon H.H."/>
            <person name="Lysoe E."/>
            <person name="Uhlig S."/>
            <person name="Proctor R.H."/>
        </authorList>
    </citation>
    <scope>NUCLEOTIDE SEQUENCE [LARGE SCALE GENOMIC DNA]</scope>
    <source>
        <strain evidence="3 4">NRRL 25214</strain>
    </source>
</reference>
<comment type="similarity">
    <text evidence="1">Belongs to the methyltransferase superfamily. LaeA methyltransferase family.</text>
</comment>
<accession>A0A8H4ZK23</accession>
<dbReference type="EMBL" id="JABEVY010000134">
    <property type="protein sequence ID" value="KAF5248217.1"/>
    <property type="molecule type" value="Genomic_DNA"/>
</dbReference>
<dbReference type="Pfam" id="PF08241">
    <property type="entry name" value="Methyltransf_11"/>
    <property type="match status" value="1"/>
</dbReference>
<dbReference type="CDD" id="cd02440">
    <property type="entry name" value="AdoMet_MTases"/>
    <property type="match status" value="1"/>
</dbReference>
<evidence type="ECO:0000259" key="2">
    <source>
        <dbReference type="Pfam" id="PF08241"/>
    </source>
</evidence>
<dbReference type="PANTHER" id="PTHR43591:SF110">
    <property type="entry name" value="RHODANESE DOMAIN-CONTAINING PROTEIN"/>
    <property type="match status" value="1"/>
</dbReference>
<protein>
    <recommendedName>
        <fullName evidence="2">Methyltransferase type 11 domain-containing protein</fullName>
    </recommendedName>
</protein>
<feature type="domain" description="Methyltransferase type 11" evidence="2">
    <location>
        <begin position="46"/>
        <end position="142"/>
    </location>
</feature>
<dbReference type="InterPro" id="IPR029063">
    <property type="entry name" value="SAM-dependent_MTases_sf"/>
</dbReference>
<organism evidence="3 4">
    <name type="scientific">Fusarium anthophilum</name>
    <dbReference type="NCBI Taxonomy" id="48485"/>
    <lineage>
        <taxon>Eukaryota</taxon>
        <taxon>Fungi</taxon>
        <taxon>Dikarya</taxon>
        <taxon>Ascomycota</taxon>
        <taxon>Pezizomycotina</taxon>
        <taxon>Sordariomycetes</taxon>
        <taxon>Hypocreomycetidae</taxon>
        <taxon>Hypocreales</taxon>
        <taxon>Nectriaceae</taxon>
        <taxon>Fusarium</taxon>
        <taxon>Fusarium fujikuroi species complex</taxon>
    </lineage>
</organism>
<comment type="caution">
    <text evidence="3">The sequence shown here is derived from an EMBL/GenBank/DDBJ whole genome shotgun (WGS) entry which is preliminary data.</text>
</comment>
<proteinExistence type="inferred from homology"/>
<evidence type="ECO:0000256" key="1">
    <source>
        <dbReference type="ARBA" id="ARBA00038158"/>
    </source>
</evidence>